<dbReference type="EMBL" id="CM031809">
    <property type="protein sequence ID" value="KAG6666293.1"/>
    <property type="molecule type" value="Genomic_DNA"/>
</dbReference>
<dbReference type="GO" id="GO:0048046">
    <property type="term" value="C:apoplast"/>
    <property type="evidence" value="ECO:0007669"/>
    <property type="project" value="UniProtKB-SubCell"/>
</dbReference>
<evidence type="ECO:0000256" key="7">
    <source>
        <dbReference type="ARBA" id="ARBA00023278"/>
    </source>
</evidence>
<keyword evidence="6" id="KW-0732">Signal</keyword>
<dbReference type="GO" id="GO:0006995">
    <property type="term" value="P:cellular response to nitrogen starvation"/>
    <property type="evidence" value="ECO:0007669"/>
    <property type="project" value="UniProtKB-ARBA"/>
</dbReference>
<keyword evidence="5" id="KW-0372">Hormone</keyword>
<comment type="subcellular location">
    <subcellularLocation>
        <location evidence="1">Secreted</location>
        <location evidence="1">Extracellular space</location>
        <location evidence="1">Apoplast</location>
    </subcellularLocation>
</comment>
<organism evidence="8 9">
    <name type="scientific">Carya illinoinensis</name>
    <name type="common">Pecan</name>
    <dbReference type="NCBI Taxonomy" id="32201"/>
    <lineage>
        <taxon>Eukaryota</taxon>
        <taxon>Viridiplantae</taxon>
        <taxon>Streptophyta</taxon>
        <taxon>Embryophyta</taxon>
        <taxon>Tracheophyta</taxon>
        <taxon>Spermatophyta</taxon>
        <taxon>Magnoliopsida</taxon>
        <taxon>eudicotyledons</taxon>
        <taxon>Gunneridae</taxon>
        <taxon>Pentapetalae</taxon>
        <taxon>rosids</taxon>
        <taxon>fabids</taxon>
        <taxon>Fagales</taxon>
        <taxon>Juglandaceae</taxon>
        <taxon>Carya</taxon>
    </lineage>
</organism>
<proteinExistence type="inferred from homology"/>
<protein>
    <submittedName>
        <fullName evidence="8">Uncharacterized protein</fullName>
    </submittedName>
</protein>
<dbReference type="InterPro" id="IPR033250">
    <property type="entry name" value="CEP"/>
</dbReference>
<dbReference type="GO" id="GO:1901371">
    <property type="term" value="P:regulation of leaf morphogenesis"/>
    <property type="evidence" value="ECO:0007669"/>
    <property type="project" value="TreeGrafter"/>
</dbReference>
<dbReference type="GO" id="GO:0048364">
    <property type="term" value="P:root development"/>
    <property type="evidence" value="ECO:0007669"/>
    <property type="project" value="InterPro"/>
</dbReference>
<gene>
    <name evidence="8" type="ORF">CIPAW_01G021300</name>
</gene>
<accession>A0A8T1RIY3</accession>
<evidence type="ECO:0000256" key="6">
    <source>
        <dbReference type="ARBA" id="ARBA00022729"/>
    </source>
</evidence>
<dbReference type="PANTHER" id="PTHR33348">
    <property type="entry name" value="PRECURSOR OF CEP5"/>
    <property type="match status" value="1"/>
</dbReference>
<keyword evidence="4" id="KW-0964">Secreted</keyword>
<evidence type="ECO:0000256" key="2">
    <source>
        <dbReference type="ARBA" id="ARBA00008963"/>
    </source>
</evidence>
<evidence type="ECO:0000256" key="4">
    <source>
        <dbReference type="ARBA" id="ARBA00022525"/>
    </source>
</evidence>
<reference evidence="8" key="1">
    <citation type="submission" date="2020-12" db="EMBL/GenBank/DDBJ databases">
        <title>WGS assembly of Carya illinoinensis cv. Pawnee.</title>
        <authorList>
            <person name="Platts A."/>
            <person name="Shu S."/>
            <person name="Wright S."/>
            <person name="Barry K."/>
            <person name="Edger P."/>
            <person name="Pires J.C."/>
            <person name="Schmutz J."/>
        </authorList>
    </citation>
    <scope>NUCLEOTIDE SEQUENCE</scope>
    <source>
        <tissue evidence="8">Leaf</tissue>
    </source>
</reference>
<comment type="caution">
    <text evidence="8">The sequence shown here is derived from an EMBL/GenBank/DDBJ whole genome shotgun (WGS) entry which is preliminary data.</text>
</comment>
<evidence type="ECO:0000256" key="5">
    <source>
        <dbReference type="ARBA" id="ARBA00022702"/>
    </source>
</evidence>
<evidence type="ECO:0000313" key="8">
    <source>
        <dbReference type="EMBL" id="KAG6666293.1"/>
    </source>
</evidence>
<evidence type="ECO:0000256" key="1">
    <source>
        <dbReference type="ARBA" id="ARBA00004271"/>
    </source>
</evidence>
<dbReference type="GO" id="GO:1902025">
    <property type="term" value="P:nitrate import"/>
    <property type="evidence" value="ECO:0007669"/>
    <property type="project" value="TreeGrafter"/>
</dbReference>
<keyword evidence="7" id="KW-0379">Hydroxylation</keyword>
<keyword evidence="9" id="KW-1185">Reference proteome</keyword>
<name>A0A8T1RIY3_CARIL</name>
<evidence type="ECO:0000313" key="9">
    <source>
        <dbReference type="Proteomes" id="UP000811609"/>
    </source>
</evidence>
<sequence>MTKSKMIIKGTGTACAFGLLVLILDHEVLCVEGRHLKSEMCKKCSILQTGENALTRANKLVGDHINLQISKVVEFVNDFQPTAPGHSPGIGHSINN</sequence>
<dbReference type="AlphaFoldDB" id="A0A8T1RIY3"/>
<evidence type="ECO:0000256" key="3">
    <source>
        <dbReference type="ARBA" id="ARBA00022523"/>
    </source>
</evidence>
<dbReference type="GO" id="GO:0005179">
    <property type="term" value="F:hormone activity"/>
    <property type="evidence" value="ECO:0007669"/>
    <property type="project" value="UniProtKB-KW"/>
</dbReference>
<dbReference type="Proteomes" id="UP000811609">
    <property type="component" value="Chromosome 1"/>
</dbReference>
<dbReference type="GO" id="GO:2000280">
    <property type="term" value="P:regulation of root development"/>
    <property type="evidence" value="ECO:0007669"/>
    <property type="project" value="TreeGrafter"/>
</dbReference>
<dbReference type="PANTHER" id="PTHR33348:SF7">
    <property type="entry name" value="PRECURSOR OF CEP11-RELATED"/>
    <property type="match status" value="1"/>
</dbReference>
<keyword evidence="3" id="KW-0052">Apoplast</keyword>
<comment type="similarity">
    <text evidence="2">Belongs to the C-terminally encoded plant signaling peptide (CEP) family.</text>
</comment>